<dbReference type="RefSeq" id="WP_390199409.1">
    <property type="nucleotide sequence ID" value="NZ_JBHSDV010000003.1"/>
</dbReference>
<proteinExistence type="predicted"/>
<gene>
    <name evidence="1" type="ORF">ACFOZ1_11460</name>
</gene>
<evidence type="ECO:0008006" key="3">
    <source>
        <dbReference type="Google" id="ProtNLM"/>
    </source>
</evidence>
<organism evidence="1 2">
    <name type="scientific">Gracilibacillus marinus</name>
    <dbReference type="NCBI Taxonomy" id="630535"/>
    <lineage>
        <taxon>Bacteria</taxon>
        <taxon>Bacillati</taxon>
        <taxon>Bacillota</taxon>
        <taxon>Bacilli</taxon>
        <taxon>Bacillales</taxon>
        <taxon>Bacillaceae</taxon>
        <taxon>Gracilibacillus</taxon>
    </lineage>
</organism>
<keyword evidence="2" id="KW-1185">Reference proteome</keyword>
<dbReference type="Proteomes" id="UP001595880">
    <property type="component" value="Unassembled WGS sequence"/>
</dbReference>
<evidence type="ECO:0000313" key="1">
    <source>
        <dbReference type="EMBL" id="MFC4388416.1"/>
    </source>
</evidence>
<evidence type="ECO:0000313" key="2">
    <source>
        <dbReference type="Proteomes" id="UP001595880"/>
    </source>
</evidence>
<reference evidence="2" key="1">
    <citation type="journal article" date="2019" name="Int. J. Syst. Evol. Microbiol.">
        <title>The Global Catalogue of Microorganisms (GCM) 10K type strain sequencing project: providing services to taxonomists for standard genome sequencing and annotation.</title>
        <authorList>
            <consortium name="The Broad Institute Genomics Platform"/>
            <consortium name="The Broad Institute Genome Sequencing Center for Infectious Disease"/>
            <person name="Wu L."/>
            <person name="Ma J."/>
        </authorList>
    </citation>
    <scope>NUCLEOTIDE SEQUENCE [LARGE SCALE GENOMIC DNA]</scope>
    <source>
        <strain evidence="2">KACC 14058</strain>
    </source>
</reference>
<protein>
    <recommendedName>
        <fullName evidence="3">KTSC domain-containing protein</fullName>
    </recommendedName>
</protein>
<dbReference type="EMBL" id="JBHSDV010000003">
    <property type="protein sequence ID" value="MFC4388416.1"/>
    <property type="molecule type" value="Genomic_DNA"/>
</dbReference>
<sequence length="78" mass="9285">MLRSITFNKELWKLSSFESISYDKQKEILWIHTYETDIQFHSIDEQLLFNFLIAIDKEGFIENKLKPTYLVSSIHTSA</sequence>
<accession>A0ABV8VV65</accession>
<comment type="caution">
    <text evidence="1">The sequence shown here is derived from an EMBL/GenBank/DDBJ whole genome shotgun (WGS) entry which is preliminary data.</text>
</comment>
<name>A0ABV8VV65_9BACI</name>